<dbReference type="InterPro" id="IPR042118">
    <property type="entry name" value="QueA_dom1"/>
</dbReference>
<name>A0A383EN63_9ZZZZ</name>
<keyword evidence="4" id="KW-0671">Queuosine biosynthesis</keyword>
<dbReference type="InterPro" id="IPR036100">
    <property type="entry name" value="QueA_sf"/>
</dbReference>
<dbReference type="Pfam" id="PF02547">
    <property type="entry name" value="Queuosine_synth"/>
    <property type="match status" value="1"/>
</dbReference>
<evidence type="ECO:0000313" key="5">
    <source>
        <dbReference type="EMBL" id="SVE57760.1"/>
    </source>
</evidence>
<keyword evidence="2" id="KW-0808">Transferase</keyword>
<gene>
    <name evidence="5" type="ORF">METZ01_LOCUS510614</name>
</gene>
<dbReference type="GO" id="GO:0008616">
    <property type="term" value="P:tRNA queuosine(34) biosynthetic process"/>
    <property type="evidence" value="ECO:0007669"/>
    <property type="project" value="UniProtKB-KW"/>
</dbReference>
<dbReference type="EMBL" id="UINC01227033">
    <property type="protein sequence ID" value="SVE57760.1"/>
    <property type="molecule type" value="Genomic_DNA"/>
</dbReference>
<dbReference type="PANTHER" id="PTHR30307:SF0">
    <property type="entry name" value="S-ADENOSYLMETHIONINE:TRNA RIBOSYLTRANSFERASE-ISOMERASE"/>
    <property type="match status" value="1"/>
</dbReference>
<dbReference type="InterPro" id="IPR042119">
    <property type="entry name" value="QueA_dom2"/>
</dbReference>
<evidence type="ECO:0000256" key="4">
    <source>
        <dbReference type="ARBA" id="ARBA00022785"/>
    </source>
</evidence>
<evidence type="ECO:0008006" key="6">
    <source>
        <dbReference type="Google" id="ProtNLM"/>
    </source>
</evidence>
<dbReference type="PANTHER" id="PTHR30307">
    <property type="entry name" value="S-ADENOSYLMETHIONINE:TRNA RIBOSYLTRANSFERASE-ISOMERASE"/>
    <property type="match status" value="1"/>
</dbReference>
<organism evidence="5">
    <name type="scientific">marine metagenome</name>
    <dbReference type="NCBI Taxonomy" id="408172"/>
    <lineage>
        <taxon>unclassified sequences</taxon>
        <taxon>metagenomes</taxon>
        <taxon>ecological metagenomes</taxon>
    </lineage>
</organism>
<dbReference type="InterPro" id="IPR003699">
    <property type="entry name" value="QueA"/>
</dbReference>
<feature type="non-terminal residue" evidence="5">
    <location>
        <position position="1"/>
    </location>
</feature>
<keyword evidence="1" id="KW-0963">Cytoplasm</keyword>
<protein>
    <recommendedName>
        <fullName evidence="6">S-adenosylmethionine:tRNA ribosyltransferase-isomerase</fullName>
    </recommendedName>
</protein>
<keyword evidence="3" id="KW-0949">S-adenosyl-L-methionine</keyword>
<sequence>NGRLKAEFLERTNERGIIRLSGSGDLKLLLSEEARMPLPPYIHRASNENNTLESLDRERYQTIYAKNSGSIAAPTAGLHFTQDMFDRIEAGVADTAHLTLHIGVGTFQPIRHEDITQHKMEKEYYMVPPETTQNLKKAKLEEGRKILAVGTTSTRVLESLDMDKIPNQSPISGWTDKFIYPGYQFRAVQEMLTNFHLPKSTLYLLVCAFAGKELIEKAYREAIRQKYRFF</sequence>
<feature type="non-terminal residue" evidence="5">
    <location>
        <position position="230"/>
    </location>
</feature>
<evidence type="ECO:0000256" key="2">
    <source>
        <dbReference type="ARBA" id="ARBA00022679"/>
    </source>
</evidence>
<dbReference type="Gene3D" id="3.40.1780.10">
    <property type="entry name" value="QueA-like"/>
    <property type="match status" value="1"/>
</dbReference>
<accession>A0A383EN63</accession>
<dbReference type="SUPFAM" id="SSF111337">
    <property type="entry name" value="QueA-like"/>
    <property type="match status" value="1"/>
</dbReference>
<dbReference type="GO" id="GO:0051075">
    <property type="term" value="F:S-adenosylmethionine:tRNA ribosyltransferase-isomerase activity"/>
    <property type="evidence" value="ECO:0007669"/>
    <property type="project" value="TreeGrafter"/>
</dbReference>
<dbReference type="Gene3D" id="2.40.10.240">
    <property type="entry name" value="QueA-like"/>
    <property type="match status" value="1"/>
</dbReference>
<proteinExistence type="predicted"/>
<dbReference type="AlphaFoldDB" id="A0A383EN63"/>
<reference evidence="5" key="1">
    <citation type="submission" date="2018-05" db="EMBL/GenBank/DDBJ databases">
        <authorList>
            <person name="Lanie J.A."/>
            <person name="Ng W.-L."/>
            <person name="Kazmierczak K.M."/>
            <person name="Andrzejewski T.M."/>
            <person name="Davidsen T.M."/>
            <person name="Wayne K.J."/>
            <person name="Tettelin H."/>
            <person name="Glass J.I."/>
            <person name="Rusch D."/>
            <person name="Podicherti R."/>
            <person name="Tsui H.-C.T."/>
            <person name="Winkler M.E."/>
        </authorList>
    </citation>
    <scope>NUCLEOTIDE SEQUENCE</scope>
</reference>
<evidence type="ECO:0000256" key="3">
    <source>
        <dbReference type="ARBA" id="ARBA00022691"/>
    </source>
</evidence>
<evidence type="ECO:0000256" key="1">
    <source>
        <dbReference type="ARBA" id="ARBA00022490"/>
    </source>
</evidence>